<keyword evidence="2 8" id="KW-0808">Transferase</keyword>
<dbReference type="OrthoDB" id="6818at2157"/>
<dbReference type="Gene3D" id="3.30.420.40">
    <property type="match status" value="2"/>
</dbReference>
<dbReference type="InterPro" id="IPR000905">
    <property type="entry name" value="Gcp-like_dom"/>
</dbReference>
<dbReference type="eggNOG" id="arCOG01183">
    <property type="taxonomic scope" value="Archaea"/>
</dbReference>
<evidence type="ECO:0000256" key="1">
    <source>
        <dbReference type="ARBA" id="ARBA00022490"/>
    </source>
</evidence>
<keyword evidence="10" id="KW-0645">Protease</keyword>
<dbReference type="PANTHER" id="PTHR11735:SF14">
    <property type="entry name" value="TRNA N6-ADENOSINE THREONYLCARBAMOYLTRANSFERASE"/>
    <property type="match status" value="1"/>
</dbReference>
<dbReference type="GO" id="GO:0000408">
    <property type="term" value="C:EKC/KEOPS complex"/>
    <property type="evidence" value="ECO:0007669"/>
    <property type="project" value="InterPro"/>
</dbReference>
<comment type="similarity">
    <text evidence="8">Belongs to the KAE1 / TsaD family.</text>
</comment>
<feature type="binding site" evidence="8">
    <location>
        <position position="129"/>
    </location>
    <ligand>
        <name>Fe cation</name>
        <dbReference type="ChEBI" id="CHEBI:24875"/>
    </ligand>
</feature>
<reference evidence="10 11" key="2">
    <citation type="journal article" date="2011" name="Stand. Genomic Sci.">
        <title>Complete genome sequence of Desulfurococcus mucosus type strain (O7/1).</title>
        <authorList>
            <person name="Wirth R."/>
            <person name="Chertkov O."/>
            <person name="Held B."/>
            <person name="Lapidus A."/>
            <person name="Nolan M."/>
            <person name="Lucas S."/>
            <person name="Hammon N."/>
            <person name="Deshpande S."/>
            <person name="Cheng J.F."/>
            <person name="Tapia R."/>
            <person name="Han C."/>
            <person name="Goodwin L."/>
            <person name="Pitluck S."/>
            <person name="Liolios K."/>
            <person name="Ioanna P."/>
            <person name="Ivanova N."/>
            <person name="Mavromatis K."/>
            <person name="Mikhailova N."/>
            <person name="Pati A."/>
            <person name="Chen A."/>
            <person name="Palaniappan K."/>
            <person name="Land M."/>
            <person name="Hauser L."/>
            <person name="Chang Y.J."/>
            <person name="Jeffries C.D."/>
            <person name="Bilek Y."/>
            <person name="Hader T."/>
            <person name="Rohde M."/>
            <person name="Spring S."/>
            <person name="Sikorski J."/>
            <person name="Goker M."/>
            <person name="Woyke T."/>
            <person name="Bristow J."/>
            <person name="Eisen J.A."/>
            <person name="Markowitz V."/>
            <person name="Hugenholtz P."/>
            <person name="Kyrpides N.C."/>
            <person name="Klenk H.P."/>
        </authorList>
    </citation>
    <scope>NUCLEOTIDE SEQUENCE [LARGE SCALE GENOMIC DNA]</scope>
    <source>
        <strain evidence="11">ATCC 35584 / DSM 2162 / JCM 9187 / O7/1</strain>
    </source>
</reference>
<dbReference type="EMBL" id="CP002363">
    <property type="protein sequence ID" value="ADV65626.1"/>
    <property type="molecule type" value="Genomic_DNA"/>
</dbReference>
<feature type="binding site" evidence="8">
    <location>
        <begin position="150"/>
        <end position="154"/>
    </location>
    <ligand>
        <name>substrate</name>
    </ligand>
</feature>
<reference evidence="11" key="1">
    <citation type="submission" date="2010-11" db="EMBL/GenBank/DDBJ databases">
        <title>The complete genome of Desulfurococcus mucosus DSM 2162.</title>
        <authorList>
            <consortium name="US DOE Joint Genome Institute (JGI-PGF)"/>
            <person name="Lucas S."/>
            <person name="Copeland A."/>
            <person name="Lapidus A."/>
            <person name="Bruce D."/>
            <person name="Goodwin L."/>
            <person name="Pitluck S."/>
            <person name="Kyrpides N."/>
            <person name="Mavromatis K."/>
            <person name="Pagani I."/>
            <person name="Ivanova N."/>
            <person name="Ovchinnikova G."/>
            <person name="Chertkov O."/>
            <person name="Held B."/>
            <person name="Brettin T."/>
            <person name="Detter J.C."/>
            <person name="Tapia R."/>
            <person name="Han C."/>
            <person name="Land M."/>
            <person name="Hauser L."/>
            <person name="Markowitz V."/>
            <person name="Cheng J.-F."/>
            <person name="Hugenholtz P."/>
            <person name="Woyke T."/>
            <person name="Wu D."/>
            <person name="Wirth R."/>
            <person name="Bilek Y."/>
            <person name="Hader T."/>
            <person name="Klenk H.-P."/>
            <person name="Eisen J.A."/>
        </authorList>
    </citation>
    <scope>NUCLEOTIDE SEQUENCE [LARGE SCALE GENOMIC DNA]</scope>
    <source>
        <strain evidence="11">ATCC 35584 / DSM 2162 / JCM 9187 / O7/1</strain>
    </source>
</reference>
<keyword evidence="3 8" id="KW-0819">tRNA processing</keyword>
<dbReference type="Proteomes" id="UP000001068">
    <property type="component" value="Chromosome"/>
</dbReference>
<dbReference type="GO" id="GO:0061711">
    <property type="term" value="F:tRNA N(6)-L-threonylcarbamoyladenine synthase activity"/>
    <property type="evidence" value="ECO:0007669"/>
    <property type="project" value="UniProtKB-EC"/>
</dbReference>
<evidence type="ECO:0000256" key="6">
    <source>
        <dbReference type="ARBA" id="ARBA00023315"/>
    </source>
</evidence>
<dbReference type="GO" id="GO:0005506">
    <property type="term" value="F:iron ion binding"/>
    <property type="evidence" value="ECO:0007669"/>
    <property type="project" value="UniProtKB-UniRule"/>
</dbReference>
<keyword evidence="10" id="KW-0378">Hydrolase</keyword>
<protein>
    <recommendedName>
        <fullName evidence="8">tRNA N6-adenosine threonylcarbamoyltransferase</fullName>
        <ecNumber evidence="8">2.3.1.234</ecNumber>
    </recommendedName>
    <alternativeName>
        <fullName evidence="8">N6-L-threonylcarbamoyladenine synthase</fullName>
        <shortName evidence="8">t(6)A synthase</shortName>
    </alternativeName>
    <alternativeName>
        <fullName evidence="8">t(6)A37 threonylcarbamoyladenosine biosynthesis protein Kae1</fullName>
    </alternativeName>
    <alternativeName>
        <fullName evidence="8">tRNA threonylcarbamoyladenosine biosynthesis protein Kae1</fullName>
    </alternativeName>
</protein>
<dbReference type="GO" id="GO:0002949">
    <property type="term" value="P:tRNA threonylcarbamoyladenosine modification"/>
    <property type="evidence" value="ECO:0007669"/>
    <property type="project" value="UniProtKB-UniRule"/>
</dbReference>
<dbReference type="SUPFAM" id="SSF53067">
    <property type="entry name" value="Actin-like ATPase domain"/>
    <property type="match status" value="1"/>
</dbReference>
<feature type="binding site" evidence="8">
    <location>
        <position position="182"/>
    </location>
    <ligand>
        <name>substrate</name>
    </ligand>
</feature>
<keyword evidence="4 8" id="KW-0479">Metal-binding</keyword>
<dbReference type="GO" id="GO:0008233">
    <property type="term" value="F:peptidase activity"/>
    <property type="evidence" value="ECO:0007669"/>
    <property type="project" value="UniProtKB-KW"/>
</dbReference>
<dbReference type="NCBIfam" id="TIGR00329">
    <property type="entry name" value="gcp_kae1"/>
    <property type="match status" value="1"/>
</dbReference>
<dbReference type="PANTHER" id="PTHR11735">
    <property type="entry name" value="TRNA N6-ADENOSINE THREONYLCARBAMOYLTRANSFERASE"/>
    <property type="match status" value="1"/>
</dbReference>
<dbReference type="KEGG" id="dmu:Desmu_1332"/>
<evidence type="ECO:0000256" key="5">
    <source>
        <dbReference type="ARBA" id="ARBA00023004"/>
    </source>
</evidence>
<dbReference type="EC" id="2.3.1.234" evidence="8"/>
<keyword evidence="5 8" id="KW-0408">Iron</keyword>
<comment type="catalytic activity">
    <reaction evidence="7 8">
        <text>L-threonylcarbamoyladenylate + adenosine(37) in tRNA = N(6)-L-threonylcarbamoyladenosine(37) in tRNA + AMP + H(+)</text>
        <dbReference type="Rhea" id="RHEA:37059"/>
        <dbReference type="Rhea" id="RHEA-COMP:10162"/>
        <dbReference type="Rhea" id="RHEA-COMP:10163"/>
        <dbReference type="ChEBI" id="CHEBI:15378"/>
        <dbReference type="ChEBI" id="CHEBI:73682"/>
        <dbReference type="ChEBI" id="CHEBI:74411"/>
        <dbReference type="ChEBI" id="CHEBI:74418"/>
        <dbReference type="ChEBI" id="CHEBI:456215"/>
        <dbReference type="EC" id="2.3.1.234"/>
    </reaction>
</comment>
<accession>E8R7G1</accession>
<evidence type="ECO:0000256" key="7">
    <source>
        <dbReference type="ARBA" id="ARBA00048117"/>
    </source>
</evidence>
<comment type="cofactor">
    <cofactor evidence="8">
        <name>Fe(2+)</name>
        <dbReference type="ChEBI" id="CHEBI:29033"/>
    </cofactor>
    <text evidence="8">Binds 1 Fe(2+) ion per subunit.</text>
</comment>
<dbReference type="GeneID" id="10154058"/>
<gene>
    <name evidence="8" type="primary">kae1</name>
    <name evidence="10" type="ordered locus">Desmu_1332</name>
</gene>
<dbReference type="NCBIfam" id="TIGR03722">
    <property type="entry name" value="arch_KAE1"/>
    <property type="match status" value="1"/>
</dbReference>
<keyword evidence="1 8" id="KW-0963">Cytoplasm</keyword>
<feature type="binding site" evidence="8">
    <location>
        <position position="203"/>
    </location>
    <ligand>
        <name>substrate</name>
    </ligand>
</feature>
<keyword evidence="6 8" id="KW-0012">Acyltransferase</keyword>
<evidence type="ECO:0000256" key="4">
    <source>
        <dbReference type="ARBA" id="ARBA00022723"/>
    </source>
</evidence>
<dbReference type="PRINTS" id="PR00789">
    <property type="entry name" value="OSIALOPTASE"/>
</dbReference>
<dbReference type="GO" id="GO:0006508">
    <property type="term" value="P:proteolysis"/>
    <property type="evidence" value="ECO:0007669"/>
    <property type="project" value="UniProtKB-KW"/>
</dbReference>
<sequence length="355" mass="38615">MPGIPIPFKLPVATGGGRLRILGVESTSHTIGIGVVEYFDGSVEVLANVNSQYKPEKGGLHPREASLHHVKAAPQLLREALGKAGVSVRELNAIAVSIGPGIGPCLRVGVTLARFLSKYYGIPFVPVNHAVAHIEIGKLYSGFNDPVIVYVSGGNTMVVVQKDKRFRVMGETLDIPLGNLFDTFAREIGIAPPYVTEGRHAVDICADWNPDFQPLPYTVKGSDLSFSGLLTAALRLAREARGDKGILGRICNSLRETAFNMLIEVSERVLALTGKKQLLLVGGVASNRVLRGKMETLTSMYGVKYYGTPPDVAGDNGAMIAYTGLLLYLHNMVSEPSETRIRQRYRIDEELYPWL</sequence>
<name>E8R7G1_DESM0</name>
<comment type="caution">
    <text evidence="8">Lacks conserved residue(s) required for the propagation of feature annotation.</text>
</comment>
<feature type="binding site" evidence="8">
    <location>
        <position position="315"/>
    </location>
    <ligand>
        <name>Fe cation</name>
        <dbReference type="ChEBI" id="CHEBI:24875"/>
    </ligand>
</feature>
<dbReference type="InterPro" id="IPR034680">
    <property type="entry name" value="Kae1_archaea_euk"/>
</dbReference>
<proteinExistence type="inferred from homology"/>
<evidence type="ECO:0000256" key="2">
    <source>
        <dbReference type="ARBA" id="ARBA00022679"/>
    </source>
</evidence>
<evidence type="ECO:0000313" key="10">
    <source>
        <dbReference type="EMBL" id="ADV65626.1"/>
    </source>
</evidence>
<feature type="domain" description="Gcp-like" evidence="9">
    <location>
        <begin position="45"/>
        <end position="322"/>
    </location>
</feature>
<evidence type="ECO:0000256" key="3">
    <source>
        <dbReference type="ARBA" id="ARBA00022694"/>
    </source>
</evidence>
<dbReference type="HOGENOM" id="CLU_023208_2_2_2"/>
<organism evidence="10 11">
    <name type="scientific">Desulfurococcus mucosus (strain ATCC 35584 / DSM 2162 / JCM 9187 / O7/1)</name>
    <dbReference type="NCBI Taxonomy" id="765177"/>
    <lineage>
        <taxon>Archaea</taxon>
        <taxon>Thermoproteota</taxon>
        <taxon>Thermoprotei</taxon>
        <taxon>Desulfurococcales</taxon>
        <taxon>Desulfurococcaceae</taxon>
        <taxon>Desulfurococcus</taxon>
    </lineage>
</organism>
<dbReference type="Pfam" id="PF00814">
    <property type="entry name" value="TsaD"/>
    <property type="match status" value="1"/>
</dbReference>
<evidence type="ECO:0000259" key="9">
    <source>
        <dbReference type="Pfam" id="PF00814"/>
    </source>
</evidence>
<dbReference type="STRING" id="765177.Desmu_1332"/>
<feature type="binding site" evidence="8">
    <location>
        <position position="287"/>
    </location>
    <ligand>
        <name>substrate</name>
    </ligand>
</feature>
<feature type="binding site" evidence="8">
    <location>
        <position position="133"/>
    </location>
    <ligand>
        <name>Fe cation</name>
        <dbReference type="ChEBI" id="CHEBI:24875"/>
    </ligand>
</feature>
<dbReference type="HAMAP" id="MF_01446">
    <property type="entry name" value="Kae1"/>
    <property type="match status" value="1"/>
</dbReference>
<dbReference type="InterPro" id="IPR017861">
    <property type="entry name" value="KAE1/TsaD"/>
</dbReference>
<comment type="subcellular location">
    <subcellularLocation>
        <location evidence="8">Cytoplasm</location>
    </subcellularLocation>
</comment>
<dbReference type="GO" id="GO:0005737">
    <property type="term" value="C:cytoplasm"/>
    <property type="evidence" value="ECO:0007669"/>
    <property type="project" value="UniProtKB-SubCell"/>
</dbReference>
<dbReference type="RefSeq" id="WP_013562848.1">
    <property type="nucleotide sequence ID" value="NC_014961.1"/>
</dbReference>
<dbReference type="AlphaFoldDB" id="E8R7G1"/>
<comment type="function">
    <text evidence="8">Required for the formation of a threonylcarbamoyl group on adenosine at position 37 (t(6)A37) in tRNAs that read codons beginning with adenine. Is probably involved in the transfer of the threonylcarbamoyl moiety of threonylcarbamoyl-AMP (TC-AMP) to the N6 group of A37.</text>
</comment>
<evidence type="ECO:0000256" key="8">
    <source>
        <dbReference type="HAMAP-Rule" id="MF_01446"/>
    </source>
</evidence>
<keyword evidence="11" id="KW-1185">Reference proteome</keyword>
<feature type="binding site" evidence="8">
    <location>
        <position position="150"/>
    </location>
    <ligand>
        <name>Fe cation</name>
        <dbReference type="ChEBI" id="CHEBI:24875"/>
    </ligand>
</feature>
<dbReference type="InterPro" id="IPR043129">
    <property type="entry name" value="ATPase_NBD"/>
</dbReference>
<evidence type="ECO:0000313" key="11">
    <source>
        <dbReference type="Proteomes" id="UP000001068"/>
    </source>
</evidence>